<name>A0ABP0LIH6_9DINO</name>
<feature type="transmembrane region" description="Helical" evidence="6">
    <location>
        <begin position="230"/>
        <end position="250"/>
    </location>
</feature>
<comment type="similarity">
    <text evidence="2">Belongs to the bile acid:sodium symporter (BASS) (TC 2.A.28) family.</text>
</comment>
<feature type="transmembrane region" description="Helical" evidence="6">
    <location>
        <begin position="166"/>
        <end position="189"/>
    </location>
</feature>
<comment type="subcellular location">
    <subcellularLocation>
        <location evidence="1">Membrane</location>
        <topology evidence="1">Multi-pass membrane protein</topology>
    </subcellularLocation>
</comment>
<evidence type="ECO:0000256" key="2">
    <source>
        <dbReference type="ARBA" id="ARBA00006528"/>
    </source>
</evidence>
<evidence type="ECO:0000313" key="8">
    <source>
        <dbReference type="Proteomes" id="UP001642484"/>
    </source>
</evidence>
<dbReference type="Gene3D" id="1.20.1530.20">
    <property type="match status" value="1"/>
</dbReference>
<evidence type="ECO:0000313" key="7">
    <source>
        <dbReference type="EMBL" id="CAK9038433.1"/>
    </source>
</evidence>
<evidence type="ECO:0000256" key="6">
    <source>
        <dbReference type="SAM" id="Phobius"/>
    </source>
</evidence>
<evidence type="ECO:0000256" key="3">
    <source>
        <dbReference type="ARBA" id="ARBA00022692"/>
    </source>
</evidence>
<dbReference type="PANTHER" id="PTHR10361">
    <property type="entry name" value="SODIUM-BILE ACID COTRANSPORTER"/>
    <property type="match status" value="1"/>
</dbReference>
<proteinExistence type="inferred from homology"/>
<organism evidence="7 8">
    <name type="scientific">Durusdinium trenchii</name>
    <dbReference type="NCBI Taxonomy" id="1381693"/>
    <lineage>
        <taxon>Eukaryota</taxon>
        <taxon>Sar</taxon>
        <taxon>Alveolata</taxon>
        <taxon>Dinophyceae</taxon>
        <taxon>Suessiales</taxon>
        <taxon>Symbiodiniaceae</taxon>
        <taxon>Durusdinium</taxon>
    </lineage>
</organism>
<gene>
    <name evidence="7" type="ORF">CCMP2556_LOCUS21021</name>
</gene>
<evidence type="ECO:0000256" key="1">
    <source>
        <dbReference type="ARBA" id="ARBA00004141"/>
    </source>
</evidence>
<keyword evidence="3 6" id="KW-0812">Transmembrane</keyword>
<dbReference type="PANTHER" id="PTHR10361:SF30">
    <property type="entry name" value="SODIUM_METABOLITE COTRANSPORTER BASS6, CHLOROPLASTIC-RELATED"/>
    <property type="match status" value="1"/>
</dbReference>
<feature type="transmembrane region" description="Helical" evidence="6">
    <location>
        <begin position="134"/>
        <end position="160"/>
    </location>
</feature>
<feature type="transmembrane region" description="Helical" evidence="6">
    <location>
        <begin position="201"/>
        <end position="224"/>
    </location>
</feature>
<comment type="caution">
    <text evidence="7">The sequence shown here is derived from an EMBL/GenBank/DDBJ whole genome shotgun (WGS) entry which is preliminary data.</text>
</comment>
<dbReference type="Pfam" id="PF01758">
    <property type="entry name" value="SBF"/>
    <property type="match status" value="1"/>
</dbReference>
<accession>A0ABP0LIH6</accession>
<dbReference type="Proteomes" id="UP001642484">
    <property type="component" value="Unassembled WGS sequence"/>
</dbReference>
<protein>
    <submittedName>
        <fullName evidence="7">Uncharacterized protein</fullName>
    </submittedName>
</protein>
<dbReference type="EMBL" id="CAXAMN010012536">
    <property type="protein sequence ID" value="CAK9038433.1"/>
    <property type="molecule type" value="Genomic_DNA"/>
</dbReference>
<feature type="transmembrane region" description="Helical" evidence="6">
    <location>
        <begin position="21"/>
        <end position="40"/>
    </location>
</feature>
<sequence>MSQDGPANKAFKWTFADLFSVWMAALAALALAQPWLFAWVGPKTSRFLLVTLVFMMGMTSQPEDFKACVGKVRPLLVNFIACFGVLPAVAVGIGRSLDLRQDFLVGLVLMGGVNGGSASNLFTLIAGGDVALSVLMTITTTLGAVVCTPLVAEVFVGAIVPVDSLGMLQSAVEMVLFPILCGVATRAALPQTTLRLEPLIPNLGLGTALPLIGGVLAGNAPAILSAGLRLHLATLAFHLAAGLLGYAAAAFTGSDERICRTVAIEVAMKNNIFACLLAAAHFESKAVQIPPATACIWCPIVAAAMASYWKSSLPRKVSGDAAGDASAFFRMGCAVARISEQQNPGIVILEPLLPDLYASWPRLLDVAETASIFGLLPKGQLDQAWKAVLAPAHRAARALCDSKAAKRAGPLLRLTLEPAMLLQSGSLGSERLRLVVLPGFSLLCWACALQLPRLVRLWPAPSSSLLVETLDDQDGQIFLRIWHPRTHLELRPSWHQEDGPIPLERLQQELGLQEPLRGKTGASGASGVTVT</sequence>
<evidence type="ECO:0000256" key="5">
    <source>
        <dbReference type="ARBA" id="ARBA00023136"/>
    </source>
</evidence>
<keyword evidence="5 6" id="KW-0472">Membrane</keyword>
<feature type="transmembrane region" description="Helical" evidence="6">
    <location>
        <begin position="103"/>
        <end position="122"/>
    </location>
</feature>
<keyword evidence="4 6" id="KW-1133">Transmembrane helix</keyword>
<keyword evidence="8" id="KW-1185">Reference proteome</keyword>
<reference evidence="7 8" key="1">
    <citation type="submission" date="2024-02" db="EMBL/GenBank/DDBJ databases">
        <authorList>
            <person name="Chen Y."/>
            <person name="Shah S."/>
            <person name="Dougan E. K."/>
            <person name="Thang M."/>
            <person name="Chan C."/>
        </authorList>
    </citation>
    <scope>NUCLEOTIDE SEQUENCE [LARGE SCALE GENOMIC DNA]</scope>
</reference>
<dbReference type="InterPro" id="IPR038770">
    <property type="entry name" value="Na+/solute_symporter_sf"/>
</dbReference>
<dbReference type="InterPro" id="IPR004710">
    <property type="entry name" value="Bilac:Na_transpt"/>
</dbReference>
<dbReference type="InterPro" id="IPR002657">
    <property type="entry name" value="BilAc:Na_symport/Acr3"/>
</dbReference>
<feature type="transmembrane region" description="Helical" evidence="6">
    <location>
        <begin position="75"/>
        <end position="97"/>
    </location>
</feature>
<evidence type="ECO:0000256" key="4">
    <source>
        <dbReference type="ARBA" id="ARBA00022989"/>
    </source>
</evidence>